<protein>
    <submittedName>
        <fullName evidence="2">Uncharacterized protein</fullName>
    </submittedName>
</protein>
<proteinExistence type="predicted"/>
<accession>A0A9P0LZ90</accession>
<dbReference type="AlphaFoldDB" id="A0A9P0LZ90"/>
<name>A0A9P0LZ90_ACAOB</name>
<feature type="region of interest" description="Disordered" evidence="1">
    <location>
        <begin position="15"/>
        <end position="55"/>
    </location>
</feature>
<evidence type="ECO:0000313" key="3">
    <source>
        <dbReference type="Proteomes" id="UP001152888"/>
    </source>
</evidence>
<reference evidence="2" key="1">
    <citation type="submission" date="2022-03" db="EMBL/GenBank/DDBJ databases">
        <authorList>
            <person name="Sayadi A."/>
        </authorList>
    </citation>
    <scope>NUCLEOTIDE SEQUENCE</scope>
</reference>
<organism evidence="2 3">
    <name type="scientific">Acanthoscelides obtectus</name>
    <name type="common">Bean weevil</name>
    <name type="synonym">Bruchus obtectus</name>
    <dbReference type="NCBI Taxonomy" id="200917"/>
    <lineage>
        <taxon>Eukaryota</taxon>
        <taxon>Metazoa</taxon>
        <taxon>Ecdysozoa</taxon>
        <taxon>Arthropoda</taxon>
        <taxon>Hexapoda</taxon>
        <taxon>Insecta</taxon>
        <taxon>Pterygota</taxon>
        <taxon>Neoptera</taxon>
        <taxon>Endopterygota</taxon>
        <taxon>Coleoptera</taxon>
        <taxon>Polyphaga</taxon>
        <taxon>Cucujiformia</taxon>
        <taxon>Chrysomeloidea</taxon>
        <taxon>Chrysomelidae</taxon>
        <taxon>Bruchinae</taxon>
        <taxon>Bruchini</taxon>
        <taxon>Acanthoscelides</taxon>
    </lineage>
</organism>
<dbReference type="OrthoDB" id="6144063at2759"/>
<dbReference type="EMBL" id="CAKOFQ010007593">
    <property type="protein sequence ID" value="CAH2004506.1"/>
    <property type="molecule type" value="Genomic_DNA"/>
</dbReference>
<dbReference type="PANTHER" id="PTHR45913:SF22">
    <property type="entry name" value="SCAN BOX DOMAIN-CONTAINING PROTEIN"/>
    <property type="match status" value="1"/>
</dbReference>
<sequence length="219" mass="24568">MSHWEKEQERLLKLWEEVGAEDSENEQLEQEAASGSEAEENNSERSTNSDTEQEIDEEDILHLSEATTCTSNDIYMGKDGVTKWSKTCGNLAVKTRAGRIKLDKTGNHHTGVSQHLKASFKIAFMIAKQKKSHTFGEELITPCVLKATQMILGEDAEQKMKSISLLNNTVKRRIDDIAADIKSQIINKVKLSPFFVISCDESTDIANCAQLIVYIRYIG</sequence>
<feature type="compositionally biased region" description="Acidic residues" evidence="1">
    <location>
        <begin position="18"/>
        <end position="29"/>
    </location>
</feature>
<keyword evidence="3" id="KW-1185">Reference proteome</keyword>
<evidence type="ECO:0000313" key="2">
    <source>
        <dbReference type="EMBL" id="CAH2004506.1"/>
    </source>
</evidence>
<evidence type="ECO:0000256" key="1">
    <source>
        <dbReference type="SAM" id="MobiDB-lite"/>
    </source>
</evidence>
<gene>
    <name evidence="2" type="ORF">ACAOBT_LOCUS28035</name>
</gene>
<dbReference type="PANTHER" id="PTHR45913">
    <property type="entry name" value="EPM2A-INTERACTING PROTEIN 1"/>
    <property type="match status" value="1"/>
</dbReference>
<dbReference type="Proteomes" id="UP001152888">
    <property type="component" value="Unassembled WGS sequence"/>
</dbReference>
<comment type="caution">
    <text evidence="2">The sequence shown here is derived from an EMBL/GenBank/DDBJ whole genome shotgun (WGS) entry which is preliminary data.</text>
</comment>